<reference evidence="2 3" key="1">
    <citation type="journal article" date="2016" name="Nat. Commun.">
        <title>Thousands of microbial genomes shed light on interconnected biogeochemical processes in an aquifer system.</title>
        <authorList>
            <person name="Anantharaman K."/>
            <person name="Brown C.T."/>
            <person name="Hug L.A."/>
            <person name="Sharon I."/>
            <person name="Castelle C.J."/>
            <person name="Probst A.J."/>
            <person name="Thomas B.C."/>
            <person name="Singh A."/>
            <person name="Wilkins M.J."/>
            <person name="Karaoz U."/>
            <person name="Brodie E.L."/>
            <person name="Williams K.H."/>
            <person name="Hubbard S.S."/>
            <person name="Banfield J.F."/>
        </authorList>
    </citation>
    <scope>NUCLEOTIDE SEQUENCE [LARGE SCALE GENOMIC DNA]</scope>
</reference>
<feature type="domain" description="CxxC-x17-CxxC" evidence="1">
    <location>
        <begin position="12"/>
        <end position="46"/>
    </location>
</feature>
<dbReference type="InterPro" id="IPR026363">
    <property type="entry name" value="CxxC-x17-CxxC_dom"/>
</dbReference>
<gene>
    <name evidence="2" type="ORF">A2663_02520</name>
</gene>
<dbReference type="Pfam" id="PF23477">
    <property type="entry name" value="zf_Tbcl_2"/>
    <property type="match status" value="2"/>
</dbReference>
<evidence type="ECO:0000313" key="3">
    <source>
        <dbReference type="Proteomes" id="UP000178432"/>
    </source>
</evidence>
<protein>
    <recommendedName>
        <fullName evidence="1">CxxC-x17-CxxC domain-containing protein</fullName>
    </recommendedName>
</protein>
<proteinExistence type="predicted"/>
<evidence type="ECO:0000313" key="2">
    <source>
        <dbReference type="EMBL" id="OGY48118.1"/>
    </source>
</evidence>
<evidence type="ECO:0000259" key="1">
    <source>
        <dbReference type="Pfam" id="PF23477"/>
    </source>
</evidence>
<dbReference type="EMBL" id="MHIF01000018">
    <property type="protein sequence ID" value="OGY48118.1"/>
    <property type="molecule type" value="Genomic_DNA"/>
</dbReference>
<comment type="caution">
    <text evidence="2">The sequence shown here is derived from an EMBL/GenBank/DDBJ whole genome shotgun (WGS) entry which is preliminary data.</text>
</comment>
<feature type="domain" description="CxxC-x17-CxxC" evidence="1">
    <location>
        <begin position="56"/>
        <end position="91"/>
    </location>
</feature>
<dbReference type="AlphaFoldDB" id="A0A1G1Y736"/>
<sequence>MQNSNQDDRRPQKYQAVCSDCGKTCEVPFKPTGDRPIYCQACFEKRGKIGGGREDKKMYQAVCAKCGKKCEVPFRPSGDKPVYCNDCFGKHGNAPAREKNAAPGGNQFEIINSKLDRILAALNQGGSVSAAPKIAAAAEKVKGNPVKAKAAVKKSAVKKKKK</sequence>
<accession>A0A1G1Y736</accession>
<name>A0A1G1Y736_9BACT</name>
<dbReference type="NCBIfam" id="TIGR04272">
    <property type="entry name" value="cxxc_cxxc_Mbark"/>
    <property type="match status" value="2"/>
</dbReference>
<dbReference type="Proteomes" id="UP000178432">
    <property type="component" value="Unassembled WGS sequence"/>
</dbReference>
<organism evidence="2 3">
    <name type="scientific">Candidatus Buchananbacteria bacterium RIFCSPHIGHO2_01_FULL_46_12</name>
    <dbReference type="NCBI Taxonomy" id="1797536"/>
    <lineage>
        <taxon>Bacteria</taxon>
        <taxon>Candidatus Buchananiibacteriota</taxon>
    </lineage>
</organism>